<feature type="region of interest" description="Disordered" evidence="1">
    <location>
        <begin position="62"/>
        <end position="81"/>
    </location>
</feature>
<comment type="caution">
    <text evidence="2">The sequence shown here is derived from an EMBL/GenBank/DDBJ whole genome shotgun (WGS) entry which is preliminary data.</text>
</comment>
<gene>
    <name evidence="2" type="ORF">SDC9_126129</name>
</gene>
<feature type="compositionally biased region" description="Basic and acidic residues" evidence="1">
    <location>
        <begin position="122"/>
        <end position="145"/>
    </location>
</feature>
<proteinExistence type="predicted"/>
<evidence type="ECO:0000313" key="2">
    <source>
        <dbReference type="EMBL" id="MPM79098.1"/>
    </source>
</evidence>
<protein>
    <submittedName>
        <fullName evidence="2">Uncharacterized protein</fullName>
    </submittedName>
</protein>
<feature type="region of interest" description="Disordered" evidence="1">
    <location>
        <begin position="119"/>
        <end position="145"/>
    </location>
</feature>
<dbReference type="EMBL" id="VSSQ01029111">
    <property type="protein sequence ID" value="MPM79098.1"/>
    <property type="molecule type" value="Genomic_DNA"/>
</dbReference>
<reference evidence="2" key="1">
    <citation type="submission" date="2019-08" db="EMBL/GenBank/DDBJ databases">
        <authorList>
            <person name="Kucharzyk K."/>
            <person name="Murdoch R.W."/>
            <person name="Higgins S."/>
            <person name="Loffler F."/>
        </authorList>
    </citation>
    <scope>NUCLEOTIDE SEQUENCE</scope>
</reference>
<accession>A0A645CQB7</accession>
<organism evidence="2">
    <name type="scientific">bioreactor metagenome</name>
    <dbReference type="NCBI Taxonomy" id="1076179"/>
    <lineage>
        <taxon>unclassified sequences</taxon>
        <taxon>metagenomes</taxon>
        <taxon>ecological metagenomes</taxon>
    </lineage>
</organism>
<evidence type="ECO:0000256" key="1">
    <source>
        <dbReference type="SAM" id="MobiDB-lite"/>
    </source>
</evidence>
<dbReference type="AlphaFoldDB" id="A0A645CQB7"/>
<name>A0A645CQB7_9ZZZZ</name>
<sequence length="145" mass="15657">MDRKALLQQVQCGQRLRAALDRNEEVIVEGAGNHVAADVCLPQRTGEGCGQADRVEIRMNPQGDPCRAKQHGQPGGDGLLFRQDQRDSFALGNRRHGLEPGGVAAGRNDAVGVGAGMKHGFHRMDQGGKVRDGRRHDARFVDEAA</sequence>